<evidence type="ECO:0000313" key="1">
    <source>
        <dbReference type="EMBL" id="MFC4353042.1"/>
    </source>
</evidence>
<accession>A0ABV8UP61</accession>
<comment type="caution">
    <text evidence="1">The sequence shown here is derived from an EMBL/GenBank/DDBJ whole genome shotgun (WGS) entry which is preliminary data.</text>
</comment>
<dbReference type="Proteomes" id="UP001595799">
    <property type="component" value="Unassembled WGS sequence"/>
</dbReference>
<reference evidence="2" key="1">
    <citation type="journal article" date="2019" name="Int. J. Syst. Evol. Microbiol.">
        <title>The Global Catalogue of Microorganisms (GCM) 10K type strain sequencing project: providing services to taxonomists for standard genome sequencing and annotation.</title>
        <authorList>
            <consortium name="The Broad Institute Genomics Platform"/>
            <consortium name="The Broad Institute Genome Sequencing Center for Infectious Disease"/>
            <person name="Wu L."/>
            <person name="Ma J."/>
        </authorList>
    </citation>
    <scope>NUCLEOTIDE SEQUENCE [LARGE SCALE GENOMIC DNA]</scope>
    <source>
        <strain evidence="2">CECT 8472</strain>
    </source>
</reference>
<name>A0ABV8UP61_9PROT</name>
<sequence>MMGLNARLTWLRRVESRDSDGRWQVDWQEAGPVFGQIQLRLPAGAPDAPYDVSAVTGRAWLPGHLALKLGDRLRHAGVDYELRALVPAAGPDGLQQARLEAVRPEAGS</sequence>
<dbReference type="RefSeq" id="WP_382423416.1">
    <property type="nucleotide sequence ID" value="NZ_JBHSCW010000010.1"/>
</dbReference>
<keyword evidence="2" id="KW-1185">Reference proteome</keyword>
<evidence type="ECO:0000313" key="2">
    <source>
        <dbReference type="Proteomes" id="UP001595799"/>
    </source>
</evidence>
<protein>
    <submittedName>
        <fullName evidence="1">Uncharacterized protein</fullName>
    </submittedName>
</protein>
<dbReference type="EMBL" id="JBHSCW010000010">
    <property type="protein sequence ID" value="MFC4353042.1"/>
    <property type="molecule type" value="Genomic_DNA"/>
</dbReference>
<gene>
    <name evidence="1" type="ORF">ACFOW6_15950</name>
</gene>
<organism evidence="1 2">
    <name type="scientific">Fodinicurvata halophila</name>
    <dbReference type="NCBI Taxonomy" id="1419723"/>
    <lineage>
        <taxon>Bacteria</taxon>
        <taxon>Pseudomonadati</taxon>
        <taxon>Pseudomonadota</taxon>
        <taxon>Alphaproteobacteria</taxon>
        <taxon>Rhodospirillales</taxon>
        <taxon>Rhodovibrionaceae</taxon>
        <taxon>Fodinicurvata</taxon>
    </lineage>
</organism>
<proteinExistence type="predicted"/>